<keyword evidence="1" id="KW-0808">Transferase</keyword>
<feature type="transmembrane region" description="Helical" evidence="2">
    <location>
        <begin position="140"/>
        <end position="160"/>
    </location>
</feature>
<reference evidence="3" key="1">
    <citation type="submission" date="2018-05" db="EMBL/GenBank/DDBJ databases">
        <authorList>
            <person name="Lanie J.A."/>
            <person name="Ng W.-L."/>
            <person name="Kazmierczak K.M."/>
            <person name="Andrzejewski T.M."/>
            <person name="Davidsen T.M."/>
            <person name="Wayne K.J."/>
            <person name="Tettelin H."/>
            <person name="Glass J.I."/>
            <person name="Rusch D."/>
            <person name="Podicherti R."/>
            <person name="Tsui H.-C.T."/>
            <person name="Winkler M.E."/>
        </authorList>
    </citation>
    <scope>NUCLEOTIDE SEQUENCE</scope>
</reference>
<evidence type="ECO:0000313" key="3">
    <source>
        <dbReference type="EMBL" id="SVE01428.1"/>
    </source>
</evidence>
<dbReference type="GO" id="GO:0016780">
    <property type="term" value="F:phosphotransferase activity, for other substituted phosphate groups"/>
    <property type="evidence" value="ECO:0007669"/>
    <property type="project" value="InterPro"/>
</dbReference>
<dbReference type="InterPro" id="IPR043130">
    <property type="entry name" value="CDP-OH_PTrfase_TM_dom"/>
</dbReference>
<organism evidence="3">
    <name type="scientific">marine metagenome</name>
    <dbReference type="NCBI Taxonomy" id="408172"/>
    <lineage>
        <taxon>unclassified sequences</taxon>
        <taxon>metagenomes</taxon>
        <taxon>ecological metagenomes</taxon>
    </lineage>
</organism>
<keyword evidence="2" id="KW-0812">Transmembrane</keyword>
<gene>
    <name evidence="3" type="ORF">METZ01_LOCUS454282</name>
</gene>
<dbReference type="Gene3D" id="1.20.120.1760">
    <property type="match status" value="1"/>
</dbReference>
<feature type="transmembrane region" description="Helical" evidence="2">
    <location>
        <begin position="166"/>
        <end position="187"/>
    </location>
</feature>
<feature type="transmembrane region" description="Helical" evidence="2">
    <location>
        <begin position="100"/>
        <end position="119"/>
    </location>
</feature>
<dbReference type="Pfam" id="PF01066">
    <property type="entry name" value="CDP-OH_P_transf"/>
    <property type="match status" value="1"/>
</dbReference>
<feature type="non-terminal residue" evidence="3">
    <location>
        <position position="1"/>
    </location>
</feature>
<proteinExistence type="predicted"/>
<protein>
    <recommendedName>
        <fullName evidence="4">CDP-alcohol phosphatidyltransferase family protein</fullName>
    </recommendedName>
</protein>
<dbReference type="PROSITE" id="PS00379">
    <property type="entry name" value="CDP_ALCOHOL_P_TRANSF"/>
    <property type="match status" value="1"/>
</dbReference>
<dbReference type="GO" id="GO:0008654">
    <property type="term" value="P:phospholipid biosynthetic process"/>
    <property type="evidence" value="ECO:0007669"/>
    <property type="project" value="InterPro"/>
</dbReference>
<evidence type="ECO:0000256" key="2">
    <source>
        <dbReference type="SAM" id="Phobius"/>
    </source>
</evidence>
<dbReference type="AlphaFoldDB" id="A0A383A374"/>
<feature type="transmembrane region" description="Helical" evidence="2">
    <location>
        <begin position="199"/>
        <end position="221"/>
    </location>
</feature>
<keyword evidence="2" id="KW-1133">Transmembrane helix</keyword>
<accession>A0A383A374</accession>
<evidence type="ECO:0000256" key="1">
    <source>
        <dbReference type="ARBA" id="ARBA00022679"/>
    </source>
</evidence>
<name>A0A383A374_9ZZZZ</name>
<dbReference type="InterPro" id="IPR048254">
    <property type="entry name" value="CDP_ALCOHOL_P_TRANSF_CS"/>
</dbReference>
<evidence type="ECO:0008006" key="4">
    <source>
        <dbReference type="Google" id="ProtNLM"/>
    </source>
</evidence>
<feature type="transmembrane region" description="Helical" evidence="2">
    <location>
        <begin position="227"/>
        <end position="246"/>
    </location>
</feature>
<dbReference type="GO" id="GO:0016020">
    <property type="term" value="C:membrane"/>
    <property type="evidence" value="ECO:0007669"/>
    <property type="project" value="InterPro"/>
</dbReference>
<dbReference type="InterPro" id="IPR000462">
    <property type="entry name" value="CDP-OH_P_trans"/>
</dbReference>
<dbReference type="EMBL" id="UINC01188285">
    <property type="protein sequence ID" value="SVE01428.1"/>
    <property type="molecule type" value="Genomic_DNA"/>
</dbReference>
<feature type="non-terminal residue" evidence="3">
    <location>
        <position position="254"/>
    </location>
</feature>
<sequence length="254" mass="28820">ISKYLYLGVFEKPLNHITLTGPWLYRERLKDLSSVKSVEKNLLNEHKLYYRQFMDIWFNSLFSVKISSFLVKTPITPNQISLFGLFIGMASGILFAQGNYLSSFVGALLLVFTAIWDCCDGDVARLKFLESDFGEKLDTTCDNIINIFIFTGMMIGVAHSKGITQVIVPFLLLTLGGCLIFYLIYFPKGGKGSFFKNTLIYDVIQILASRNFIYIIFIFAIIDKLSWFLWLAGIGSNIFALSIFIAKRKIVLST</sequence>
<keyword evidence="2" id="KW-0472">Membrane</keyword>